<name>A0A7W5P814_9ACTN</name>
<keyword evidence="3" id="KW-1185">Reference proteome</keyword>
<dbReference type="Proteomes" id="UP000565572">
    <property type="component" value="Unassembled WGS sequence"/>
</dbReference>
<sequence>MSNTTTISKPDTIAKAERDVRKAEVSVSEARSELVSATTAHAGAAAADAAAFEQATEPKTLPSAALKTRLDVATARLTARQSKVTEAKASLDDAYRAADEWRTAELAVADQDEADFLALLDDAAAALDRAKASRALAGWVATTSAGTPAPFAGVGGSAGSSGDKLLAELAGRQDAALRSSISAGVRAATQAAAASYAAADAAAAAAAERRQARRDEQQASETRSRQRHVDSINALAARVAGKVG</sequence>
<dbReference type="RefSeq" id="WP_183338725.1">
    <property type="nucleotide sequence ID" value="NZ_JACHZG010000001.1"/>
</dbReference>
<feature type="region of interest" description="Disordered" evidence="1">
    <location>
        <begin position="207"/>
        <end position="232"/>
    </location>
</feature>
<feature type="region of interest" description="Disordered" evidence="1">
    <location>
        <begin position="1"/>
        <end position="22"/>
    </location>
</feature>
<proteinExistence type="predicted"/>
<evidence type="ECO:0000313" key="3">
    <source>
        <dbReference type="Proteomes" id="UP000565572"/>
    </source>
</evidence>
<comment type="caution">
    <text evidence="2">The sequence shown here is derived from an EMBL/GenBank/DDBJ whole genome shotgun (WGS) entry which is preliminary data.</text>
</comment>
<evidence type="ECO:0000256" key="1">
    <source>
        <dbReference type="SAM" id="MobiDB-lite"/>
    </source>
</evidence>
<accession>A0A7W5P814</accession>
<reference evidence="2 3" key="1">
    <citation type="submission" date="2020-08" db="EMBL/GenBank/DDBJ databases">
        <title>Sequencing the genomes of 1000 actinobacteria strains.</title>
        <authorList>
            <person name="Klenk H.-P."/>
        </authorList>
    </citation>
    <scope>NUCLEOTIDE SEQUENCE [LARGE SCALE GENOMIC DNA]</scope>
    <source>
        <strain evidence="2 3">DSM 11053</strain>
    </source>
</reference>
<feature type="compositionally biased region" description="Basic and acidic residues" evidence="1">
    <location>
        <begin position="207"/>
        <end position="230"/>
    </location>
</feature>
<gene>
    <name evidence="2" type="ORF">FHX39_002415</name>
</gene>
<dbReference type="EMBL" id="JACHZG010000001">
    <property type="protein sequence ID" value="MBB3327471.1"/>
    <property type="molecule type" value="Genomic_DNA"/>
</dbReference>
<organism evidence="2 3">
    <name type="scientific">Microlunatus antarcticus</name>
    <dbReference type="NCBI Taxonomy" id="53388"/>
    <lineage>
        <taxon>Bacteria</taxon>
        <taxon>Bacillati</taxon>
        <taxon>Actinomycetota</taxon>
        <taxon>Actinomycetes</taxon>
        <taxon>Propionibacteriales</taxon>
        <taxon>Propionibacteriaceae</taxon>
        <taxon>Microlunatus</taxon>
    </lineage>
</organism>
<feature type="compositionally biased region" description="Basic and acidic residues" evidence="1">
    <location>
        <begin position="12"/>
        <end position="22"/>
    </location>
</feature>
<evidence type="ECO:0000313" key="2">
    <source>
        <dbReference type="EMBL" id="MBB3327471.1"/>
    </source>
</evidence>
<dbReference type="AlphaFoldDB" id="A0A7W5P814"/>
<protein>
    <submittedName>
        <fullName evidence="2">Uncharacterized protein</fullName>
    </submittedName>
</protein>